<dbReference type="InterPro" id="IPR003313">
    <property type="entry name" value="AraC-bd"/>
</dbReference>
<accession>A0AAP5GVY1</accession>
<name>A0AAP5GVY1_PAEAM</name>
<dbReference type="Pfam" id="PF12833">
    <property type="entry name" value="HTH_18"/>
    <property type="match status" value="1"/>
</dbReference>
<dbReference type="RefSeq" id="WP_310135545.1">
    <property type="nucleotide sequence ID" value="NZ_JAVDTR010000001.1"/>
</dbReference>
<dbReference type="Gene3D" id="1.10.10.60">
    <property type="entry name" value="Homeodomain-like"/>
    <property type="match status" value="2"/>
</dbReference>
<evidence type="ECO:0000313" key="5">
    <source>
        <dbReference type="EMBL" id="MDR6721584.1"/>
    </source>
</evidence>
<dbReference type="InterPro" id="IPR037923">
    <property type="entry name" value="HTH-like"/>
</dbReference>
<feature type="domain" description="HTH araC/xylS-type" evidence="4">
    <location>
        <begin position="189"/>
        <end position="287"/>
    </location>
</feature>
<protein>
    <submittedName>
        <fullName evidence="5">AraC-like DNA-binding protein</fullName>
    </submittedName>
</protein>
<dbReference type="EMBL" id="JAVDTR010000001">
    <property type="protein sequence ID" value="MDR6721584.1"/>
    <property type="molecule type" value="Genomic_DNA"/>
</dbReference>
<dbReference type="InterPro" id="IPR009057">
    <property type="entry name" value="Homeodomain-like_sf"/>
</dbReference>
<evidence type="ECO:0000256" key="2">
    <source>
        <dbReference type="ARBA" id="ARBA00023125"/>
    </source>
</evidence>
<comment type="caution">
    <text evidence="5">The sequence shown here is derived from an EMBL/GenBank/DDBJ whole genome shotgun (WGS) entry which is preliminary data.</text>
</comment>
<evidence type="ECO:0000256" key="1">
    <source>
        <dbReference type="ARBA" id="ARBA00023015"/>
    </source>
</evidence>
<evidence type="ECO:0000313" key="6">
    <source>
        <dbReference type="Proteomes" id="UP001254832"/>
    </source>
</evidence>
<dbReference type="PROSITE" id="PS01124">
    <property type="entry name" value="HTH_ARAC_FAMILY_2"/>
    <property type="match status" value="1"/>
</dbReference>
<dbReference type="InterPro" id="IPR014710">
    <property type="entry name" value="RmlC-like_jellyroll"/>
</dbReference>
<dbReference type="Gene3D" id="2.60.120.10">
    <property type="entry name" value="Jelly Rolls"/>
    <property type="match status" value="1"/>
</dbReference>
<evidence type="ECO:0000259" key="4">
    <source>
        <dbReference type="PROSITE" id="PS01124"/>
    </source>
</evidence>
<keyword evidence="1" id="KW-0805">Transcription regulation</keyword>
<dbReference type="Pfam" id="PF02311">
    <property type="entry name" value="AraC_binding"/>
    <property type="match status" value="1"/>
</dbReference>
<keyword evidence="2 5" id="KW-0238">DNA-binding</keyword>
<dbReference type="AlphaFoldDB" id="A0AAP5GVY1"/>
<dbReference type="SUPFAM" id="SSF51215">
    <property type="entry name" value="Regulatory protein AraC"/>
    <property type="match status" value="1"/>
</dbReference>
<gene>
    <name evidence="5" type="ORF">J2W91_000032</name>
</gene>
<dbReference type="GO" id="GO:0043565">
    <property type="term" value="F:sequence-specific DNA binding"/>
    <property type="evidence" value="ECO:0007669"/>
    <property type="project" value="InterPro"/>
</dbReference>
<dbReference type="SMART" id="SM00342">
    <property type="entry name" value="HTH_ARAC"/>
    <property type="match status" value="1"/>
</dbReference>
<dbReference type="GO" id="GO:0003700">
    <property type="term" value="F:DNA-binding transcription factor activity"/>
    <property type="evidence" value="ECO:0007669"/>
    <property type="project" value="InterPro"/>
</dbReference>
<dbReference type="PANTHER" id="PTHR43280">
    <property type="entry name" value="ARAC-FAMILY TRANSCRIPTIONAL REGULATOR"/>
    <property type="match status" value="1"/>
</dbReference>
<organism evidence="5 6">
    <name type="scientific">Paenibacillus amylolyticus</name>
    <dbReference type="NCBI Taxonomy" id="1451"/>
    <lineage>
        <taxon>Bacteria</taxon>
        <taxon>Bacillati</taxon>
        <taxon>Bacillota</taxon>
        <taxon>Bacilli</taxon>
        <taxon>Bacillales</taxon>
        <taxon>Paenibacillaceae</taxon>
        <taxon>Paenibacillus</taxon>
    </lineage>
</organism>
<dbReference type="Proteomes" id="UP001254832">
    <property type="component" value="Unassembled WGS sequence"/>
</dbReference>
<evidence type="ECO:0000256" key="3">
    <source>
        <dbReference type="ARBA" id="ARBA00023163"/>
    </source>
</evidence>
<dbReference type="SUPFAM" id="SSF46689">
    <property type="entry name" value="Homeodomain-like"/>
    <property type="match status" value="2"/>
</dbReference>
<keyword evidence="3" id="KW-0804">Transcription</keyword>
<sequence>MRYDLYKFNENTLHFGYRRKSINNEHMETFHSHLGIELLLIHQGSGTMIVNNRSYEIKPGMFCIFQPYQLHHLKLDYSNNQCFERSLAIFEPSMFEAYFEKWPILHAFFRHIYVGKLSSPCFYNLNDQHMLVHLFRNFQEQMSNWDESNRLEEISLFLVNFLHHLKPLWTDFEVNSAISPTERKNHQVERILGWIEKNYHVPFRLDELAQSLHLSSYHLSHLFKDATGVSISQYIATRRIHQSVRLLTTTTKPISLIAEEIGLTNVSYFCKLFKEQMDVTPHQYRKRWVNHPFRLE</sequence>
<dbReference type="PANTHER" id="PTHR43280:SF2">
    <property type="entry name" value="HTH-TYPE TRANSCRIPTIONAL REGULATOR EXSA"/>
    <property type="match status" value="1"/>
</dbReference>
<reference evidence="5" key="1">
    <citation type="submission" date="2023-07" db="EMBL/GenBank/DDBJ databases">
        <title>Sorghum-associated microbial communities from plants grown in Nebraska, USA.</title>
        <authorList>
            <person name="Schachtman D."/>
        </authorList>
    </citation>
    <scope>NUCLEOTIDE SEQUENCE</scope>
    <source>
        <strain evidence="5">BE80</strain>
    </source>
</reference>
<proteinExistence type="predicted"/>
<dbReference type="InterPro" id="IPR018060">
    <property type="entry name" value="HTH_AraC"/>
</dbReference>